<dbReference type="AlphaFoldDB" id="A0A073B221"/>
<name>A0A073B221_9PSEU</name>
<reference evidence="1 2" key="1">
    <citation type="submission" date="2014-06" db="EMBL/GenBank/DDBJ databases">
        <title>Saccharopolyspora rectivirgula DSM-43113 Genome sequencing.</title>
        <authorList>
            <person name="Barrera C."/>
            <person name="Millon L."/>
            <person name="Rognon B."/>
            <person name="Zaugg C."/>
            <person name="Monod M."/>
        </authorList>
    </citation>
    <scope>NUCLEOTIDE SEQUENCE [LARGE SCALE GENOMIC DNA]</scope>
    <source>
        <strain evidence="1 2">DSM 43113</strain>
    </source>
</reference>
<evidence type="ECO:0000313" key="2">
    <source>
        <dbReference type="Proteomes" id="UP000031419"/>
    </source>
</evidence>
<dbReference type="Gene3D" id="1.10.10.1150">
    <property type="entry name" value="Coenzyme PQQ synthesis protein D (PqqD)"/>
    <property type="match status" value="1"/>
</dbReference>
<dbReference type="OrthoDB" id="5195143at2"/>
<comment type="caution">
    <text evidence="1">The sequence shown here is derived from an EMBL/GenBank/DDBJ whole genome shotgun (WGS) entry which is preliminary data.</text>
</comment>
<dbReference type="STRING" id="28042.GU90_03980"/>
<proteinExistence type="predicted"/>
<sequence>MRIRKNVSITETDFGAVLLDQLTGEYWQLNTTATLVLNTLLGGSTEEEAVDAVLAEYDTDREQATRDVHALLEHLRLSGLVTA</sequence>
<gene>
    <name evidence="1" type="ORF">GU90_03980</name>
</gene>
<evidence type="ECO:0000313" key="1">
    <source>
        <dbReference type="EMBL" id="KEI45596.1"/>
    </source>
</evidence>
<keyword evidence="2" id="KW-1185">Reference proteome</keyword>
<dbReference type="InterPro" id="IPR008792">
    <property type="entry name" value="PQQD"/>
</dbReference>
<dbReference type="Pfam" id="PF05402">
    <property type="entry name" value="PqqD"/>
    <property type="match status" value="1"/>
</dbReference>
<accession>A0A073B221</accession>
<dbReference type="eggNOG" id="ENOG5033BC0">
    <property type="taxonomic scope" value="Bacteria"/>
</dbReference>
<dbReference type="Proteomes" id="UP000031419">
    <property type="component" value="Unassembled WGS sequence"/>
</dbReference>
<dbReference type="RefSeq" id="WP_029719879.1">
    <property type="nucleotide sequence ID" value="NZ_JAJUIW010000013.1"/>
</dbReference>
<dbReference type="InterPro" id="IPR041881">
    <property type="entry name" value="PqqD_sf"/>
</dbReference>
<organism evidence="1 2">
    <name type="scientific">Saccharopolyspora rectivirgula</name>
    <dbReference type="NCBI Taxonomy" id="28042"/>
    <lineage>
        <taxon>Bacteria</taxon>
        <taxon>Bacillati</taxon>
        <taxon>Actinomycetota</taxon>
        <taxon>Actinomycetes</taxon>
        <taxon>Pseudonocardiales</taxon>
        <taxon>Pseudonocardiaceae</taxon>
        <taxon>Saccharopolyspora</taxon>
    </lineage>
</organism>
<evidence type="ECO:0008006" key="3">
    <source>
        <dbReference type="Google" id="ProtNLM"/>
    </source>
</evidence>
<dbReference type="NCBIfam" id="NF033530">
    <property type="entry name" value="lasso_PqqD_Strm"/>
    <property type="match status" value="1"/>
</dbReference>
<dbReference type="EMBL" id="JNVU01000012">
    <property type="protein sequence ID" value="KEI45596.1"/>
    <property type="molecule type" value="Genomic_DNA"/>
</dbReference>
<protein>
    <recommendedName>
        <fullName evidence="3">Lasso peptide biosynthesis PqqD family chaperone</fullName>
    </recommendedName>
</protein>